<comment type="caution">
    <text evidence="1">The sequence shown here is derived from an EMBL/GenBank/DDBJ whole genome shotgun (WGS) entry which is preliminary data.</text>
</comment>
<gene>
    <name evidence="1" type="ORF">K678_09938</name>
</gene>
<dbReference type="EMBL" id="AQPH01000034">
    <property type="protein sequence ID" value="EPY01626.1"/>
    <property type="molecule type" value="Genomic_DNA"/>
</dbReference>
<dbReference type="AlphaFoldDB" id="S9TH89"/>
<protein>
    <submittedName>
        <fullName evidence="1">Uncharacterized protein</fullName>
    </submittedName>
</protein>
<accession>S9TH89</accession>
<dbReference type="Proteomes" id="UP000015350">
    <property type="component" value="Unassembled WGS sequence"/>
</dbReference>
<reference evidence="1 2" key="1">
    <citation type="submission" date="2013-04" db="EMBL/GenBank/DDBJ databases">
        <authorList>
            <person name="Kuznetsov B."/>
            <person name="Ivanovsky R."/>
        </authorList>
    </citation>
    <scope>NUCLEOTIDE SEQUENCE [LARGE SCALE GENOMIC DNA]</scope>
    <source>
        <strain evidence="1 2">MGU-K5</strain>
    </source>
</reference>
<evidence type="ECO:0000313" key="2">
    <source>
        <dbReference type="Proteomes" id="UP000015350"/>
    </source>
</evidence>
<proteinExistence type="predicted"/>
<evidence type="ECO:0000313" key="1">
    <source>
        <dbReference type="EMBL" id="EPY01626.1"/>
    </source>
</evidence>
<organism evidence="1 2">
    <name type="scientific">Magnetospirillum fulvum MGU-K5</name>
    <dbReference type="NCBI Taxonomy" id="1316936"/>
    <lineage>
        <taxon>Bacteria</taxon>
        <taxon>Pseudomonadati</taxon>
        <taxon>Pseudomonadota</taxon>
        <taxon>Alphaproteobacteria</taxon>
        <taxon>Rhodospirillales</taxon>
        <taxon>Rhodospirillaceae</taxon>
        <taxon>Magnetospirillum</taxon>
    </lineage>
</organism>
<dbReference type="RefSeq" id="WP_021132315.1">
    <property type="nucleotide sequence ID" value="NZ_AQPH01000034.1"/>
</dbReference>
<name>S9TH89_MAGFU</name>
<sequence length="85" mass="9701">MLFRICLFAVEYEVEVSRTGVFARLGDFLSFDLTFRLPDNIRPAWFLRQEGPLSEGNALVIRAGRTQAVFELGRWLVPGLKRSLA</sequence>